<dbReference type="Proteomes" id="UP001501020">
    <property type="component" value="Unassembled WGS sequence"/>
</dbReference>
<comment type="caution">
    <text evidence="4">The sequence shown here is derived from an EMBL/GenBank/DDBJ whole genome shotgun (WGS) entry which is preliminary data.</text>
</comment>
<evidence type="ECO:0000256" key="1">
    <source>
        <dbReference type="ARBA" id="ARBA00009013"/>
    </source>
</evidence>
<evidence type="ECO:0000313" key="5">
    <source>
        <dbReference type="Proteomes" id="UP001501020"/>
    </source>
</evidence>
<dbReference type="PROSITE" id="PS50801">
    <property type="entry name" value="STAS"/>
    <property type="match status" value="1"/>
</dbReference>
<accession>A0ABN2Y8F3</accession>
<dbReference type="SUPFAM" id="SSF52091">
    <property type="entry name" value="SpoIIaa-like"/>
    <property type="match status" value="1"/>
</dbReference>
<evidence type="ECO:0000256" key="2">
    <source>
        <dbReference type="RuleBase" id="RU003749"/>
    </source>
</evidence>
<gene>
    <name evidence="4" type="ORF">GCM10009727_09460</name>
</gene>
<dbReference type="Gene3D" id="3.30.750.24">
    <property type="entry name" value="STAS domain"/>
    <property type="match status" value="1"/>
</dbReference>
<dbReference type="InterPro" id="IPR036513">
    <property type="entry name" value="STAS_dom_sf"/>
</dbReference>
<reference evidence="4 5" key="1">
    <citation type="journal article" date="2019" name="Int. J. Syst. Evol. Microbiol.">
        <title>The Global Catalogue of Microorganisms (GCM) 10K type strain sequencing project: providing services to taxonomists for standard genome sequencing and annotation.</title>
        <authorList>
            <consortium name="The Broad Institute Genomics Platform"/>
            <consortium name="The Broad Institute Genome Sequencing Center for Infectious Disease"/>
            <person name="Wu L."/>
            <person name="Ma J."/>
        </authorList>
    </citation>
    <scope>NUCLEOTIDE SEQUENCE [LARGE SCALE GENOMIC DNA]</scope>
    <source>
        <strain evidence="4 5">JCM 13850</strain>
    </source>
</reference>
<dbReference type="InterPro" id="IPR003658">
    <property type="entry name" value="Anti-sigma_ant"/>
</dbReference>
<dbReference type="EMBL" id="BAAAMR010000005">
    <property type="protein sequence ID" value="GAA2123043.1"/>
    <property type="molecule type" value="Genomic_DNA"/>
</dbReference>
<evidence type="ECO:0000259" key="3">
    <source>
        <dbReference type="PROSITE" id="PS50801"/>
    </source>
</evidence>
<proteinExistence type="inferred from homology"/>
<sequence length="139" mass="14629">MGLTVKSRFPPDGAGLAVVSLAGDLDVASASELRGHLAALLGDGADHLILDFARVEFVDSNGLSVLAGLHRLLQPSQQADDRGDQAGTLAVAAVNQRVRQVLRTTGFTRIIPIYPSVEAAVVIHQAGPHGPSRPERPRQ</sequence>
<dbReference type="RefSeq" id="WP_344261820.1">
    <property type="nucleotide sequence ID" value="NZ_BAAAMR010000005.1"/>
</dbReference>
<keyword evidence="5" id="KW-1185">Reference proteome</keyword>
<name>A0ABN2Y8F3_9ACTN</name>
<dbReference type="InterPro" id="IPR002645">
    <property type="entry name" value="STAS_dom"/>
</dbReference>
<organism evidence="4 5">
    <name type="scientific">Actinomadura napierensis</name>
    <dbReference type="NCBI Taxonomy" id="267854"/>
    <lineage>
        <taxon>Bacteria</taxon>
        <taxon>Bacillati</taxon>
        <taxon>Actinomycetota</taxon>
        <taxon>Actinomycetes</taxon>
        <taxon>Streptosporangiales</taxon>
        <taxon>Thermomonosporaceae</taxon>
        <taxon>Actinomadura</taxon>
    </lineage>
</organism>
<feature type="domain" description="STAS" evidence="3">
    <location>
        <begin position="15"/>
        <end position="124"/>
    </location>
</feature>
<dbReference type="CDD" id="cd07043">
    <property type="entry name" value="STAS_anti-anti-sigma_factors"/>
    <property type="match status" value="1"/>
</dbReference>
<comment type="similarity">
    <text evidence="1 2">Belongs to the anti-sigma-factor antagonist family.</text>
</comment>
<dbReference type="PANTHER" id="PTHR33495:SF2">
    <property type="entry name" value="ANTI-SIGMA FACTOR ANTAGONIST TM_1081-RELATED"/>
    <property type="match status" value="1"/>
</dbReference>
<dbReference type="Pfam" id="PF01740">
    <property type="entry name" value="STAS"/>
    <property type="match status" value="1"/>
</dbReference>
<protein>
    <recommendedName>
        <fullName evidence="2">Anti-sigma factor antagonist</fullName>
    </recommendedName>
</protein>
<evidence type="ECO:0000313" key="4">
    <source>
        <dbReference type="EMBL" id="GAA2123043.1"/>
    </source>
</evidence>
<dbReference type="NCBIfam" id="TIGR00377">
    <property type="entry name" value="ant_ant_sig"/>
    <property type="match status" value="1"/>
</dbReference>
<dbReference type="PANTHER" id="PTHR33495">
    <property type="entry name" value="ANTI-SIGMA FACTOR ANTAGONIST TM_1081-RELATED-RELATED"/>
    <property type="match status" value="1"/>
</dbReference>